<reference evidence="2" key="1">
    <citation type="submission" date="2018-05" db="EMBL/GenBank/DDBJ databases">
        <authorList>
            <person name="Lanie J.A."/>
            <person name="Ng W.-L."/>
            <person name="Kazmierczak K.M."/>
            <person name="Andrzejewski T.M."/>
            <person name="Davidsen T.M."/>
            <person name="Wayne K.J."/>
            <person name="Tettelin H."/>
            <person name="Glass J.I."/>
            <person name="Rusch D."/>
            <person name="Podicherti R."/>
            <person name="Tsui H.-C.T."/>
            <person name="Winkler M.E."/>
        </authorList>
    </citation>
    <scope>NUCLEOTIDE SEQUENCE</scope>
</reference>
<dbReference type="InterPro" id="IPR025877">
    <property type="entry name" value="MobA-like_NTP_Trfase"/>
</dbReference>
<dbReference type="PANTHER" id="PTHR43777:SF1">
    <property type="entry name" value="MOLYBDENUM COFACTOR CYTIDYLYLTRANSFERASE"/>
    <property type="match status" value="1"/>
</dbReference>
<dbReference type="CDD" id="cd04182">
    <property type="entry name" value="GT_2_like_f"/>
    <property type="match status" value="1"/>
</dbReference>
<dbReference type="GO" id="GO:0016779">
    <property type="term" value="F:nucleotidyltransferase activity"/>
    <property type="evidence" value="ECO:0007669"/>
    <property type="project" value="UniProtKB-ARBA"/>
</dbReference>
<dbReference type="Gene3D" id="3.90.550.10">
    <property type="entry name" value="Spore Coat Polysaccharide Biosynthesis Protein SpsA, Chain A"/>
    <property type="match status" value="1"/>
</dbReference>
<dbReference type="SUPFAM" id="SSF53448">
    <property type="entry name" value="Nucleotide-diphospho-sugar transferases"/>
    <property type="match status" value="1"/>
</dbReference>
<sequence>MVSQAAVVLAAGGGSRWDGDGHKLLAEVDGRPLAAHALTAAADAGLEELVVVTGAVDLTGVLAEVLDEALSFEVTVLYNDRWAEGQAGSLGLAVTHAAAVGHDAVVVGLADSPGVPTEAWRAVAAVEAELAVATFAGRRRPPTLIGQSLWGQLPEAGDQGARGLLVEWPDLVVEVPCPGDPTDVDTMEDLRRWT</sequence>
<organism evidence="2">
    <name type="scientific">marine metagenome</name>
    <dbReference type="NCBI Taxonomy" id="408172"/>
    <lineage>
        <taxon>unclassified sequences</taxon>
        <taxon>metagenomes</taxon>
        <taxon>ecological metagenomes</taxon>
    </lineage>
</organism>
<protein>
    <recommendedName>
        <fullName evidence="1">MobA-like NTP transferase domain-containing protein</fullName>
    </recommendedName>
</protein>
<dbReference type="AlphaFoldDB" id="A0A382LGV8"/>
<name>A0A382LGV8_9ZZZZ</name>
<dbReference type="EMBL" id="UINC01086716">
    <property type="protein sequence ID" value="SVC35423.1"/>
    <property type="molecule type" value="Genomic_DNA"/>
</dbReference>
<feature type="domain" description="MobA-like NTP transferase" evidence="1">
    <location>
        <begin position="6"/>
        <end position="165"/>
    </location>
</feature>
<dbReference type="InterPro" id="IPR029044">
    <property type="entry name" value="Nucleotide-diphossugar_trans"/>
</dbReference>
<evidence type="ECO:0000313" key="2">
    <source>
        <dbReference type="EMBL" id="SVC35423.1"/>
    </source>
</evidence>
<evidence type="ECO:0000259" key="1">
    <source>
        <dbReference type="Pfam" id="PF12804"/>
    </source>
</evidence>
<dbReference type="PANTHER" id="PTHR43777">
    <property type="entry name" value="MOLYBDENUM COFACTOR CYTIDYLYLTRANSFERASE"/>
    <property type="match status" value="1"/>
</dbReference>
<accession>A0A382LGV8</accession>
<dbReference type="Pfam" id="PF12804">
    <property type="entry name" value="NTP_transf_3"/>
    <property type="match status" value="1"/>
</dbReference>
<gene>
    <name evidence="2" type="ORF">METZ01_LOCUS288277</name>
</gene>
<proteinExistence type="predicted"/>